<dbReference type="AlphaFoldDB" id="A0A0F9WPE1"/>
<sequence length="59" mass="6451">MKIKAVSTSTRAITHQGERVEFDEKGVGTISDVNGRDLVANNPNFTKVKTSKKETTDAE</sequence>
<evidence type="ECO:0000313" key="1">
    <source>
        <dbReference type="EMBL" id="KKN88036.1"/>
    </source>
</evidence>
<gene>
    <name evidence="1" type="ORF">LCGC14_0251080</name>
</gene>
<reference evidence="1" key="1">
    <citation type="journal article" date="2015" name="Nature">
        <title>Complex archaea that bridge the gap between prokaryotes and eukaryotes.</title>
        <authorList>
            <person name="Spang A."/>
            <person name="Saw J.H."/>
            <person name="Jorgensen S.L."/>
            <person name="Zaremba-Niedzwiedzka K."/>
            <person name="Martijn J."/>
            <person name="Lind A.E."/>
            <person name="van Eijk R."/>
            <person name="Schleper C."/>
            <person name="Guy L."/>
            <person name="Ettema T.J."/>
        </authorList>
    </citation>
    <scope>NUCLEOTIDE SEQUENCE</scope>
</reference>
<proteinExistence type="predicted"/>
<organism evidence="1">
    <name type="scientific">marine sediment metagenome</name>
    <dbReference type="NCBI Taxonomy" id="412755"/>
    <lineage>
        <taxon>unclassified sequences</taxon>
        <taxon>metagenomes</taxon>
        <taxon>ecological metagenomes</taxon>
    </lineage>
</organism>
<comment type="caution">
    <text evidence="1">The sequence shown here is derived from an EMBL/GenBank/DDBJ whole genome shotgun (WGS) entry which is preliminary data.</text>
</comment>
<accession>A0A0F9WPE1</accession>
<name>A0A0F9WPE1_9ZZZZ</name>
<dbReference type="EMBL" id="LAZR01000131">
    <property type="protein sequence ID" value="KKN88036.1"/>
    <property type="molecule type" value="Genomic_DNA"/>
</dbReference>
<protein>
    <submittedName>
        <fullName evidence="1">Uncharacterized protein</fullName>
    </submittedName>
</protein>